<name>A0A2I8F352_9BURK</name>
<dbReference type="EMBL" id="CP026113">
    <property type="protein sequence ID" value="AUT66169.1"/>
    <property type="molecule type" value="Genomic_DNA"/>
</dbReference>
<feature type="repeat" description="ANK" evidence="3">
    <location>
        <begin position="55"/>
        <end position="87"/>
    </location>
</feature>
<gene>
    <name evidence="4" type="ORF">C2L65_37385</name>
</gene>
<dbReference type="InterPro" id="IPR036770">
    <property type="entry name" value="Ankyrin_rpt-contain_sf"/>
</dbReference>
<dbReference type="PROSITE" id="PS50088">
    <property type="entry name" value="ANK_REPEAT"/>
    <property type="match status" value="2"/>
</dbReference>
<dbReference type="InterPro" id="IPR002110">
    <property type="entry name" value="Ankyrin_rpt"/>
</dbReference>
<dbReference type="PANTHER" id="PTHR24171">
    <property type="entry name" value="ANKYRIN REPEAT DOMAIN-CONTAINING PROTEIN 39-RELATED"/>
    <property type="match status" value="1"/>
</dbReference>
<evidence type="ECO:0000313" key="4">
    <source>
        <dbReference type="EMBL" id="AUT66169.1"/>
    </source>
</evidence>
<evidence type="ECO:0000256" key="2">
    <source>
        <dbReference type="ARBA" id="ARBA00023043"/>
    </source>
</evidence>
<dbReference type="OrthoDB" id="9180058at2"/>
<evidence type="ECO:0000256" key="1">
    <source>
        <dbReference type="ARBA" id="ARBA00022737"/>
    </source>
</evidence>
<evidence type="ECO:0000313" key="5">
    <source>
        <dbReference type="Proteomes" id="UP000243502"/>
    </source>
</evidence>
<dbReference type="Pfam" id="PF12796">
    <property type="entry name" value="Ank_2"/>
    <property type="match status" value="1"/>
</dbReference>
<reference evidence="4 5" key="1">
    <citation type="submission" date="2018-01" db="EMBL/GenBank/DDBJ databases">
        <title>Species boundaries and ecological features among Paraburkholderia terrae DSMZ17804T, P. hospita DSMZ17164T and P. caribensis DSMZ13236T.</title>
        <authorList>
            <person name="Pratama A.A."/>
        </authorList>
    </citation>
    <scope>NUCLEOTIDE SEQUENCE [LARGE SCALE GENOMIC DNA]</scope>
    <source>
        <strain evidence="4 5">DSM 17804</strain>
    </source>
</reference>
<dbReference type="PROSITE" id="PS50297">
    <property type="entry name" value="ANK_REP_REGION"/>
    <property type="match status" value="2"/>
</dbReference>
<accession>A0A2I8F352</accession>
<proteinExistence type="predicted"/>
<feature type="repeat" description="ANK" evidence="3">
    <location>
        <begin position="88"/>
        <end position="120"/>
    </location>
</feature>
<dbReference type="PANTHER" id="PTHR24171:SF9">
    <property type="entry name" value="ANKYRIN REPEAT DOMAIN-CONTAINING PROTEIN 39"/>
    <property type="match status" value="1"/>
</dbReference>
<dbReference type="SUPFAM" id="SSF48403">
    <property type="entry name" value="Ankyrin repeat"/>
    <property type="match status" value="1"/>
</dbReference>
<keyword evidence="2 3" id="KW-0040">ANK repeat</keyword>
<dbReference type="AlphaFoldDB" id="A0A2I8F352"/>
<dbReference type="KEGG" id="pter:C2L65_37385"/>
<dbReference type="SMART" id="SM00248">
    <property type="entry name" value="ANK"/>
    <property type="match status" value="2"/>
</dbReference>
<evidence type="ECO:0000256" key="3">
    <source>
        <dbReference type="PROSITE-ProRule" id="PRU00023"/>
    </source>
</evidence>
<dbReference type="Proteomes" id="UP000243502">
    <property type="component" value="Chromosome 3"/>
</dbReference>
<organism evidence="4 5">
    <name type="scientific">Paraburkholderia terrae</name>
    <dbReference type="NCBI Taxonomy" id="311230"/>
    <lineage>
        <taxon>Bacteria</taxon>
        <taxon>Pseudomonadati</taxon>
        <taxon>Pseudomonadota</taxon>
        <taxon>Betaproteobacteria</taxon>
        <taxon>Burkholderiales</taxon>
        <taxon>Burkholderiaceae</taxon>
        <taxon>Paraburkholderia</taxon>
    </lineage>
</organism>
<sequence length="144" mass="14560">MACALWVASGAALPAAAEEAGEVNRTLLAAAKDSDRASVIAALDRGAAVDATTRTGDTALLTACKKGDAEIARTMIDHGANVKHANASGVTPLMAAAYGGYDGIAALLLARGADESLKDNRGMRAKDIAAQTQSNQVANLLSSH</sequence>
<protein>
    <submittedName>
        <fullName evidence="4">Ankyrin repeat domain-containing protein</fullName>
    </submittedName>
</protein>
<keyword evidence="1" id="KW-0677">Repeat</keyword>
<dbReference type="Gene3D" id="1.25.40.20">
    <property type="entry name" value="Ankyrin repeat-containing domain"/>
    <property type="match status" value="1"/>
</dbReference>